<protein>
    <recommendedName>
        <fullName evidence="9">3-oxoacyl-[acyl-carrier-protein] synthase</fullName>
    </recommendedName>
</protein>
<evidence type="ECO:0000256" key="6">
    <source>
        <dbReference type="ARBA" id="ARBA00023160"/>
    </source>
</evidence>
<dbReference type="Pfam" id="PF00109">
    <property type="entry name" value="ketoacyl-synt"/>
    <property type="match status" value="1"/>
</dbReference>
<comment type="caution">
    <text evidence="13">The sequence shown here is derived from an EMBL/GenBank/DDBJ whole genome shotgun (WGS) entry which is preliminary data.</text>
</comment>
<evidence type="ECO:0000256" key="1">
    <source>
        <dbReference type="ARBA" id="ARBA00008467"/>
    </source>
</evidence>
<dbReference type="PIRSF" id="PIRSF000447">
    <property type="entry name" value="KAS_II"/>
    <property type="match status" value="1"/>
</dbReference>
<feature type="domain" description="Ketosynthase family 3 (KS3)" evidence="12">
    <location>
        <begin position="3"/>
        <end position="431"/>
    </location>
</feature>
<proteinExistence type="inferred from homology"/>
<dbReference type="GO" id="GO:0006633">
    <property type="term" value="P:fatty acid biosynthetic process"/>
    <property type="evidence" value="ECO:0007669"/>
    <property type="project" value="UniProtKB-KW"/>
</dbReference>
<dbReference type="InterPro" id="IPR000794">
    <property type="entry name" value="Beta-ketoacyl_synthase"/>
</dbReference>
<dbReference type="Gene3D" id="3.40.47.10">
    <property type="match status" value="1"/>
</dbReference>
<evidence type="ECO:0000256" key="7">
    <source>
        <dbReference type="ARBA" id="ARBA00023315"/>
    </source>
</evidence>
<dbReference type="EMBL" id="BSXN01000315">
    <property type="protein sequence ID" value="GME68055.1"/>
    <property type="molecule type" value="Genomic_DNA"/>
</dbReference>
<keyword evidence="7" id="KW-0012">Acyltransferase</keyword>
<keyword evidence="2 9" id="KW-0444">Lipid biosynthesis</keyword>
<dbReference type="InterPro" id="IPR017568">
    <property type="entry name" value="3-oxoacyl-ACP_synth-2"/>
</dbReference>
<sequence length="434" mass="46279">MASRRVVVTGLGAVTPLGVGVKQSWTKLINSESGLKTIDVLPNAHEFKDIPPKVIAPIPRGSIKDGFYDPKDHFESFEIRRLPTFIQYGMVATHEALKDANYFPEDEHSKEMTGVSIGSGFGSMDDVNSTAVNFLQHGYRKIQPLLIPKILPNMAAGHVSIKYGFKGPNHSVTTACATGTHSIGDSLLFIKQGYADVMVAGATEAVVHPLSMGGFARARSLCTDFNDEPTKASRPFDKDRNGFILGEGAGVLILEELNHALERGAKIHAEVLGYGLSADAYHITSPPEDGQGAARSMRLALKQAGLTADQIDYVNAHATSTIVGDRAENAGMKAVFAETNPNLCVSSTKGSTGHLLAAAGTVEGIFSILALQTGILPPTLNLDNLGGNEGDNPDDFVFNYLPHKSVKKDITYAMSNSFGFGGTNGSVIFGKYEP</sequence>
<keyword evidence="14" id="KW-1185">Reference proteome</keyword>
<dbReference type="InterPro" id="IPR014031">
    <property type="entry name" value="Ketoacyl_synth_C"/>
</dbReference>
<dbReference type="PANTHER" id="PTHR11712:SF336">
    <property type="entry name" value="3-OXOACYL-[ACYL-CARRIER-PROTEIN] SYNTHASE, MITOCHONDRIAL"/>
    <property type="match status" value="1"/>
</dbReference>
<dbReference type="SUPFAM" id="SSF53901">
    <property type="entry name" value="Thiolase-like"/>
    <property type="match status" value="2"/>
</dbReference>
<reference evidence="13" key="1">
    <citation type="submission" date="2023-04" db="EMBL/GenBank/DDBJ databases">
        <title>Candida boidinii NBRC 10035.</title>
        <authorList>
            <person name="Ichikawa N."/>
            <person name="Sato H."/>
            <person name="Tonouchi N."/>
        </authorList>
    </citation>
    <scope>NUCLEOTIDE SEQUENCE</scope>
    <source>
        <strain evidence="13">NBRC 10035</strain>
    </source>
</reference>
<keyword evidence="4" id="KW-0276">Fatty acid metabolism</keyword>
<dbReference type="InterPro" id="IPR016039">
    <property type="entry name" value="Thiolase-like"/>
</dbReference>
<evidence type="ECO:0000256" key="4">
    <source>
        <dbReference type="ARBA" id="ARBA00022832"/>
    </source>
</evidence>
<dbReference type="GO" id="GO:0005739">
    <property type="term" value="C:mitochondrion"/>
    <property type="evidence" value="ECO:0007669"/>
    <property type="project" value="TreeGrafter"/>
</dbReference>
<dbReference type="CDD" id="cd00834">
    <property type="entry name" value="KAS_I_II"/>
    <property type="match status" value="1"/>
</dbReference>
<dbReference type="AlphaFoldDB" id="A0A9W6WFG3"/>
<comment type="similarity">
    <text evidence="1 9 11">Belongs to the thiolase-like superfamily. Beta-ketoacyl-ACP synthases family.</text>
</comment>
<accession>A0A9W6WFG3</accession>
<dbReference type="PROSITE" id="PS00606">
    <property type="entry name" value="KS3_1"/>
    <property type="match status" value="1"/>
</dbReference>
<dbReference type="FunFam" id="3.40.47.10:FF:000009">
    <property type="entry name" value="3-oxoacyl-[acyl-carrier-protein] synthase 2"/>
    <property type="match status" value="1"/>
</dbReference>
<comment type="catalytic activity">
    <reaction evidence="8">
        <text>a fatty acyl-[ACP] + malonyl-[ACP] + H(+) = a 3-oxoacyl-[ACP] + holo-[ACP] + CO2</text>
        <dbReference type="Rhea" id="RHEA:22836"/>
        <dbReference type="Rhea" id="RHEA-COMP:9623"/>
        <dbReference type="Rhea" id="RHEA-COMP:9685"/>
        <dbReference type="Rhea" id="RHEA-COMP:9916"/>
        <dbReference type="Rhea" id="RHEA-COMP:14125"/>
        <dbReference type="ChEBI" id="CHEBI:15378"/>
        <dbReference type="ChEBI" id="CHEBI:16526"/>
        <dbReference type="ChEBI" id="CHEBI:64479"/>
        <dbReference type="ChEBI" id="CHEBI:78449"/>
        <dbReference type="ChEBI" id="CHEBI:78776"/>
        <dbReference type="ChEBI" id="CHEBI:138651"/>
        <dbReference type="EC" id="2.3.1.41"/>
    </reaction>
</comment>
<evidence type="ECO:0000256" key="2">
    <source>
        <dbReference type="ARBA" id="ARBA00022516"/>
    </source>
</evidence>
<dbReference type="GO" id="GO:0004315">
    <property type="term" value="F:3-oxoacyl-[acyl-carrier-protein] synthase activity"/>
    <property type="evidence" value="ECO:0007669"/>
    <property type="project" value="UniProtKB-EC"/>
</dbReference>
<evidence type="ECO:0000256" key="5">
    <source>
        <dbReference type="ARBA" id="ARBA00023098"/>
    </source>
</evidence>
<evidence type="ECO:0000256" key="8">
    <source>
        <dbReference type="ARBA" id="ARBA00049541"/>
    </source>
</evidence>
<dbReference type="NCBIfam" id="NF005589">
    <property type="entry name" value="PRK07314.1"/>
    <property type="match status" value="1"/>
</dbReference>
<dbReference type="PANTHER" id="PTHR11712">
    <property type="entry name" value="POLYKETIDE SYNTHASE-RELATED"/>
    <property type="match status" value="1"/>
</dbReference>
<dbReference type="PROSITE" id="PS52004">
    <property type="entry name" value="KS3_2"/>
    <property type="match status" value="1"/>
</dbReference>
<dbReference type="InterPro" id="IPR014030">
    <property type="entry name" value="Ketoacyl_synth_N"/>
</dbReference>
<evidence type="ECO:0000256" key="3">
    <source>
        <dbReference type="ARBA" id="ARBA00022679"/>
    </source>
</evidence>
<evidence type="ECO:0000256" key="11">
    <source>
        <dbReference type="RuleBase" id="RU003694"/>
    </source>
</evidence>
<feature type="active site" description="For beta-ketoacyl synthase activity" evidence="10">
    <location>
        <position position="176"/>
    </location>
</feature>
<evidence type="ECO:0000313" key="14">
    <source>
        <dbReference type="Proteomes" id="UP001165120"/>
    </source>
</evidence>
<gene>
    <name evidence="13" type="ORF">Cboi02_000136900</name>
</gene>
<keyword evidence="5" id="KW-0443">Lipid metabolism</keyword>
<evidence type="ECO:0000313" key="13">
    <source>
        <dbReference type="EMBL" id="GME68055.1"/>
    </source>
</evidence>
<dbReference type="Pfam" id="PF02801">
    <property type="entry name" value="Ketoacyl-synt_C"/>
    <property type="match status" value="1"/>
</dbReference>
<dbReference type="NCBIfam" id="TIGR03150">
    <property type="entry name" value="fabF"/>
    <property type="match status" value="1"/>
</dbReference>
<name>A0A9W6WFG3_CANBO</name>
<dbReference type="InterPro" id="IPR018201">
    <property type="entry name" value="Ketoacyl_synth_AS"/>
</dbReference>
<evidence type="ECO:0000256" key="9">
    <source>
        <dbReference type="PIRNR" id="PIRNR000447"/>
    </source>
</evidence>
<organism evidence="13 14">
    <name type="scientific">Candida boidinii</name>
    <name type="common">Yeast</name>
    <dbReference type="NCBI Taxonomy" id="5477"/>
    <lineage>
        <taxon>Eukaryota</taxon>
        <taxon>Fungi</taxon>
        <taxon>Dikarya</taxon>
        <taxon>Ascomycota</taxon>
        <taxon>Saccharomycotina</taxon>
        <taxon>Pichiomycetes</taxon>
        <taxon>Pichiales</taxon>
        <taxon>Pichiaceae</taxon>
        <taxon>Ogataea</taxon>
        <taxon>Ogataea/Candida clade</taxon>
    </lineage>
</organism>
<dbReference type="Proteomes" id="UP001165120">
    <property type="component" value="Unassembled WGS sequence"/>
</dbReference>
<dbReference type="SMART" id="SM00825">
    <property type="entry name" value="PKS_KS"/>
    <property type="match status" value="1"/>
</dbReference>
<evidence type="ECO:0000256" key="10">
    <source>
        <dbReference type="PIRSR" id="PIRSR000447-1"/>
    </source>
</evidence>
<dbReference type="InterPro" id="IPR020841">
    <property type="entry name" value="PKS_Beta-ketoAc_synthase_dom"/>
</dbReference>
<keyword evidence="6 9" id="KW-0275">Fatty acid biosynthesis</keyword>
<evidence type="ECO:0000259" key="12">
    <source>
        <dbReference type="PROSITE" id="PS52004"/>
    </source>
</evidence>
<keyword evidence="3 9" id="KW-0808">Transferase</keyword>